<dbReference type="SUPFAM" id="SSF57756">
    <property type="entry name" value="Retrovirus zinc finger-like domains"/>
    <property type="match status" value="1"/>
</dbReference>
<dbReference type="InterPro" id="IPR043502">
    <property type="entry name" value="DNA/RNA_pol_sf"/>
</dbReference>
<feature type="region of interest" description="Disordered" evidence="4">
    <location>
        <begin position="115"/>
        <end position="180"/>
    </location>
</feature>
<dbReference type="SUPFAM" id="SSF56672">
    <property type="entry name" value="DNA/RNA polymerases"/>
    <property type="match status" value="1"/>
</dbReference>
<dbReference type="EC" id="3.1.26.4" evidence="2"/>
<feature type="compositionally biased region" description="Basic and acidic residues" evidence="4">
    <location>
        <begin position="128"/>
        <end position="141"/>
    </location>
</feature>
<dbReference type="PROSITE" id="PS50158">
    <property type="entry name" value="ZF_CCHC"/>
    <property type="match status" value="1"/>
</dbReference>
<evidence type="ECO:0000256" key="4">
    <source>
        <dbReference type="SAM" id="MobiDB-lite"/>
    </source>
</evidence>
<sequence>FAESHSSDADPLIRASYSHFEEGIREVFEHPAGGKDISVQLMEIRQGSESAADYAIRFRTLAAQSEWNDAALWAVFRAGLNPALQTELACHVEDTSLSQFVATAIRLDNLRRQRRTGASDMASARPRVRMDCPEQGERDPEPMQLGRSRLTEEERRPRGPPRRCYNCGSTSHLSPRCPERAADSQVGDRSLLMSLTIPVSLLFSDRCIHVPAITAIDSQLIGEGYLQCQTEPLGFQAGLFHHERLTFYVTTSPANPVILRFPWLRRHDPQISWRTGEPTHWSPACLRDCLRNPVSRSCGTCSVEERASRLPEHQEWDCAIDLLPNTSLPKGRIYPLLLPESEAMEDYIEVALALGHIRPSMSPAAAGFFFVEKKDGGLRTCIDYQGLNTITVRYPYPLPLVPAALKQLRGARVFTKLDLRSAYNLVRIRENDEWKTAFHTTHGHYEYCVMPFGLTNAPAVFQAVINGVFRDLLGRGVIAYIDDILVYSTSMEDHVRQVREVLTRLQRFHLFVKLEKCEFSRTTVTFLGYVIFPRGVGWTRARFGPCRSSLLQPLLRNYNGSWVLLTSTGGSSRATVRWQLH</sequence>
<gene>
    <name evidence="7" type="ORF">QTP70_017819</name>
</gene>
<dbReference type="InterPro" id="IPR043128">
    <property type="entry name" value="Rev_trsase/Diguanyl_cyclase"/>
</dbReference>
<dbReference type="InterPro" id="IPR005162">
    <property type="entry name" value="Retrotrans_gag_dom"/>
</dbReference>
<dbReference type="Gene3D" id="3.30.70.270">
    <property type="match status" value="1"/>
</dbReference>
<feature type="non-terminal residue" evidence="7">
    <location>
        <position position="581"/>
    </location>
</feature>
<name>A0AAE0USY8_9TELE</name>
<dbReference type="GO" id="GO:0008270">
    <property type="term" value="F:zinc ion binding"/>
    <property type="evidence" value="ECO:0007669"/>
    <property type="project" value="UniProtKB-KW"/>
</dbReference>
<dbReference type="AlphaFoldDB" id="A0AAE0USY8"/>
<dbReference type="PROSITE" id="PS50878">
    <property type="entry name" value="RT_POL"/>
    <property type="match status" value="1"/>
</dbReference>
<dbReference type="SMART" id="SM00343">
    <property type="entry name" value="ZnF_C2HC"/>
    <property type="match status" value="1"/>
</dbReference>
<keyword evidence="3" id="KW-0479">Metal-binding</keyword>
<comment type="caution">
    <text evidence="7">The sequence shown here is derived from an EMBL/GenBank/DDBJ whole genome shotgun (WGS) entry which is preliminary data.</text>
</comment>
<evidence type="ECO:0000256" key="2">
    <source>
        <dbReference type="ARBA" id="ARBA00012180"/>
    </source>
</evidence>
<evidence type="ECO:0000313" key="8">
    <source>
        <dbReference type="Proteomes" id="UP001274896"/>
    </source>
</evidence>
<evidence type="ECO:0000313" key="7">
    <source>
        <dbReference type="EMBL" id="KAK3516482.1"/>
    </source>
</evidence>
<dbReference type="Proteomes" id="UP001274896">
    <property type="component" value="Unassembled WGS sequence"/>
</dbReference>
<keyword evidence="3" id="KW-0862">Zinc</keyword>
<dbReference type="CDD" id="cd01647">
    <property type="entry name" value="RT_LTR"/>
    <property type="match status" value="1"/>
</dbReference>
<keyword evidence="3" id="KW-0863">Zinc-finger</keyword>
<dbReference type="Gene3D" id="4.10.60.10">
    <property type="entry name" value="Zinc finger, CCHC-type"/>
    <property type="match status" value="1"/>
</dbReference>
<evidence type="ECO:0000259" key="5">
    <source>
        <dbReference type="PROSITE" id="PS50158"/>
    </source>
</evidence>
<proteinExistence type="inferred from homology"/>
<dbReference type="PANTHER" id="PTHR24559">
    <property type="entry name" value="TRANSPOSON TY3-I GAG-POL POLYPROTEIN"/>
    <property type="match status" value="1"/>
</dbReference>
<dbReference type="Pfam" id="PF03732">
    <property type="entry name" value="Retrotrans_gag"/>
    <property type="match status" value="1"/>
</dbReference>
<protein>
    <recommendedName>
        <fullName evidence="2">ribonuclease H</fullName>
        <ecNumber evidence="2">3.1.26.4</ecNumber>
    </recommendedName>
</protein>
<accession>A0AAE0USY8</accession>
<reference evidence="7" key="1">
    <citation type="submission" date="2023-06" db="EMBL/GenBank/DDBJ databases">
        <title>Male Hemibagrus guttatus genome.</title>
        <authorList>
            <person name="Bian C."/>
        </authorList>
    </citation>
    <scope>NUCLEOTIDE SEQUENCE</scope>
    <source>
        <strain evidence="7">Male_cb2023</strain>
        <tissue evidence="7">Muscle</tissue>
    </source>
</reference>
<evidence type="ECO:0000256" key="1">
    <source>
        <dbReference type="ARBA" id="ARBA00010879"/>
    </source>
</evidence>
<dbReference type="GO" id="GO:0004523">
    <property type="term" value="F:RNA-DNA hybrid ribonuclease activity"/>
    <property type="evidence" value="ECO:0007669"/>
    <property type="project" value="UniProtKB-EC"/>
</dbReference>
<dbReference type="GO" id="GO:0003676">
    <property type="term" value="F:nucleic acid binding"/>
    <property type="evidence" value="ECO:0007669"/>
    <property type="project" value="InterPro"/>
</dbReference>
<dbReference type="InterPro" id="IPR053134">
    <property type="entry name" value="RNA-dir_DNA_polymerase"/>
</dbReference>
<feature type="domain" description="CCHC-type" evidence="5">
    <location>
        <begin position="162"/>
        <end position="179"/>
    </location>
</feature>
<dbReference type="InterPro" id="IPR036875">
    <property type="entry name" value="Znf_CCHC_sf"/>
</dbReference>
<keyword evidence="8" id="KW-1185">Reference proteome</keyword>
<evidence type="ECO:0000259" key="6">
    <source>
        <dbReference type="PROSITE" id="PS50878"/>
    </source>
</evidence>
<dbReference type="Gene3D" id="3.10.10.10">
    <property type="entry name" value="HIV Type 1 Reverse Transcriptase, subunit A, domain 1"/>
    <property type="match status" value="1"/>
</dbReference>
<dbReference type="InterPro" id="IPR000477">
    <property type="entry name" value="RT_dom"/>
</dbReference>
<dbReference type="InterPro" id="IPR001878">
    <property type="entry name" value="Znf_CCHC"/>
</dbReference>
<comment type="similarity">
    <text evidence="1">Belongs to the beta type-B retroviral polymerase family. HERV class-II K(HML-2) pol subfamily.</text>
</comment>
<dbReference type="EMBL" id="JAUCMX010000019">
    <property type="protein sequence ID" value="KAK3516482.1"/>
    <property type="molecule type" value="Genomic_DNA"/>
</dbReference>
<dbReference type="Pfam" id="PF00078">
    <property type="entry name" value="RVT_1"/>
    <property type="match status" value="1"/>
</dbReference>
<evidence type="ECO:0000256" key="3">
    <source>
        <dbReference type="PROSITE-ProRule" id="PRU00047"/>
    </source>
</evidence>
<dbReference type="PANTHER" id="PTHR24559:SF440">
    <property type="entry name" value="RIBONUCLEASE H"/>
    <property type="match status" value="1"/>
</dbReference>
<organism evidence="7 8">
    <name type="scientific">Hemibagrus guttatus</name>
    <dbReference type="NCBI Taxonomy" id="175788"/>
    <lineage>
        <taxon>Eukaryota</taxon>
        <taxon>Metazoa</taxon>
        <taxon>Chordata</taxon>
        <taxon>Craniata</taxon>
        <taxon>Vertebrata</taxon>
        <taxon>Euteleostomi</taxon>
        <taxon>Actinopterygii</taxon>
        <taxon>Neopterygii</taxon>
        <taxon>Teleostei</taxon>
        <taxon>Ostariophysi</taxon>
        <taxon>Siluriformes</taxon>
        <taxon>Bagridae</taxon>
        <taxon>Hemibagrus</taxon>
    </lineage>
</organism>
<feature type="domain" description="Reverse transcriptase" evidence="6">
    <location>
        <begin position="352"/>
        <end position="531"/>
    </location>
</feature>